<accession>A0ABP9G3H4</accession>
<gene>
    <name evidence="1" type="ORF">GCM10025790_22000</name>
</gene>
<sequence>MLMMHIAAAVRSDSLMSVVPIDSKGTQIVAQENITKAHQELIGHYLTIEELEIRVRRHGYTAEQIAEKFPTIRPSGTWDDICEWAYSLTEEQVAQERETKVRPRHGPWLS</sequence>
<keyword evidence="2" id="KW-1185">Reference proteome</keyword>
<proteinExistence type="predicted"/>
<comment type="caution">
    <text evidence="1">The sequence shown here is derived from an EMBL/GenBank/DDBJ whole genome shotgun (WGS) entry which is preliminary data.</text>
</comment>
<name>A0ABP9G3H4_9MICC</name>
<protein>
    <submittedName>
        <fullName evidence="1">Uncharacterized protein</fullName>
    </submittedName>
</protein>
<dbReference type="EMBL" id="BAABLW010000007">
    <property type="protein sequence ID" value="GAA4924385.1"/>
    <property type="molecule type" value="Genomic_DNA"/>
</dbReference>
<organism evidence="1 2">
    <name type="scientific">Nesterenkonia rhizosphaerae</name>
    <dbReference type="NCBI Taxonomy" id="1348272"/>
    <lineage>
        <taxon>Bacteria</taxon>
        <taxon>Bacillati</taxon>
        <taxon>Actinomycetota</taxon>
        <taxon>Actinomycetes</taxon>
        <taxon>Micrococcales</taxon>
        <taxon>Micrococcaceae</taxon>
        <taxon>Nesterenkonia</taxon>
    </lineage>
</organism>
<dbReference type="Proteomes" id="UP001500368">
    <property type="component" value="Unassembled WGS sequence"/>
</dbReference>
<evidence type="ECO:0000313" key="1">
    <source>
        <dbReference type="EMBL" id="GAA4924385.1"/>
    </source>
</evidence>
<reference evidence="2" key="1">
    <citation type="journal article" date="2019" name="Int. J. Syst. Evol. Microbiol.">
        <title>The Global Catalogue of Microorganisms (GCM) 10K type strain sequencing project: providing services to taxonomists for standard genome sequencing and annotation.</title>
        <authorList>
            <consortium name="The Broad Institute Genomics Platform"/>
            <consortium name="The Broad Institute Genome Sequencing Center for Infectious Disease"/>
            <person name="Wu L."/>
            <person name="Ma J."/>
        </authorList>
    </citation>
    <scope>NUCLEOTIDE SEQUENCE [LARGE SCALE GENOMIC DNA]</scope>
    <source>
        <strain evidence="2">JCM 19129</strain>
    </source>
</reference>
<evidence type="ECO:0000313" key="2">
    <source>
        <dbReference type="Proteomes" id="UP001500368"/>
    </source>
</evidence>